<keyword evidence="3" id="KW-0804">Transcription</keyword>
<sequence length="210" mass="22685">MAHVTAAERRPQLIAAAIELMAREGVAAGSTRAIAAELGVAQATVHYTFGTKADLYRAVLESLSEGVLNGVQEGVERASSLEEALEATAEVFWDDFCRRPDLNLLWFELITFALRRPELREVVRKYHQDMADIAINALVDTARRTGREYAAPPAELTRFLMAGLDGLCVGLLMESGGGMPGPETRRALDQLVASTITLAYGGKVEPATAP</sequence>
<dbReference type="PRINTS" id="PR00455">
    <property type="entry name" value="HTHTETR"/>
</dbReference>
<dbReference type="Pfam" id="PF00440">
    <property type="entry name" value="TetR_N"/>
    <property type="match status" value="1"/>
</dbReference>
<dbReference type="SUPFAM" id="SSF46689">
    <property type="entry name" value="Homeodomain-like"/>
    <property type="match status" value="1"/>
</dbReference>
<keyword evidence="1" id="KW-0805">Transcription regulation</keyword>
<evidence type="ECO:0000313" key="6">
    <source>
        <dbReference type="EMBL" id="MCM2389019.1"/>
    </source>
</evidence>
<protein>
    <submittedName>
        <fullName evidence="6">TetR family transcriptional regulator</fullName>
    </submittedName>
</protein>
<evidence type="ECO:0000256" key="1">
    <source>
        <dbReference type="ARBA" id="ARBA00023015"/>
    </source>
</evidence>
<dbReference type="InterPro" id="IPR050109">
    <property type="entry name" value="HTH-type_TetR-like_transc_reg"/>
</dbReference>
<dbReference type="Gene3D" id="1.10.357.10">
    <property type="entry name" value="Tetracycline Repressor, domain 2"/>
    <property type="match status" value="1"/>
</dbReference>
<dbReference type="PROSITE" id="PS50977">
    <property type="entry name" value="HTH_TETR_2"/>
    <property type="match status" value="1"/>
</dbReference>
<proteinExistence type="predicted"/>
<reference evidence="6" key="1">
    <citation type="submission" date="2022-06" db="EMBL/GenBank/DDBJ databases">
        <title>Genome public.</title>
        <authorList>
            <person name="Sun Q."/>
        </authorList>
    </citation>
    <scope>NUCLEOTIDE SEQUENCE</scope>
    <source>
        <strain evidence="6">CWNU-1</strain>
    </source>
</reference>
<gene>
    <name evidence="6" type="ORF">NBG84_12070</name>
</gene>
<feature type="domain" description="HTH tetR-type" evidence="5">
    <location>
        <begin position="7"/>
        <end position="67"/>
    </location>
</feature>
<dbReference type="PANTHER" id="PTHR30055">
    <property type="entry name" value="HTH-TYPE TRANSCRIPTIONAL REGULATOR RUTR"/>
    <property type="match status" value="1"/>
</dbReference>
<name>A0ABT0ULW7_9ACTN</name>
<dbReference type="Pfam" id="PF17940">
    <property type="entry name" value="TetR_C_31"/>
    <property type="match status" value="1"/>
</dbReference>
<organism evidence="6 7">
    <name type="scientific">Streptomyces albipurpureus</name>
    <dbReference type="NCBI Taxonomy" id="2897419"/>
    <lineage>
        <taxon>Bacteria</taxon>
        <taxon>Bacillati</taxon>
        <taxon>Actinomycetota</taxon>
        <taxon>Actinomycetes</taxon>
        <taxon>Kitasatosporales</taxon>
        <taxon>Streptomycetaceae</taxon>
        <taxon>Streptomyces</taxon>
    </lineage>
</organism>
<evidence type="ECO:0000259" key="5">
    <source>
        <dbReference type="PROSITE" id="PS50977"/>
    </source>
</evidence>
<keyword evidence="7" id="KW-1185">Reference proteome</keyword>
<dbReference type="RefSeq" id="WP_250919354.1">
    <property type="nucleotide sequence ID" value="NZ_JAMQAW010000009.1"/>
</dbReference>
<keyword evidence="2 4" id="KW-0238">DNA-binding</keyword>
<dbReference type="InterPro" id="IPR036271">
    <property type="entry name" value="Tet_transcr_reg_TetR-rel_C_sf"/>
</dbReference>
<comment type="caution">
    <text evidence="6">The sequence shown here is derived from an EMBL/GenBank/DDBJ whole genome shotgun (WGS) entry which is preliminary data.</text>
</comment>
<dbReference type="InterPro" id="IPR001647">
    <property type="entry name" value="HTH_TetR"/>
</dbReference>
<dbReference type="SUPFAM" id="SSF48498">
    <property type="entry name" value="Tetracyclin repressor-like, C-terminal domain"/>
    <property type="match status" value="1"/>
</dbReference>
<accession>A0ABT0ULW7</accession>
<feature type="DNA-binding region" description="H-T-H motif" evidence="4">
    <location>
        <begin position="30"/>
        <end position="49"/>
    </location>
</feature>
<dbReference type="InterPro" id="IPR041583">
    <property type="entry name" value="TetR_C_31"/>
</dbReference>
<evidence type="ECO:0000256" key="3">
    <source>
        <dbReference type="ARBA" id="ARBA00023163"/>
    </source>
</evidence>
<dbReference type="EMBL" id="JAMQAW010000009">
    <property type="protein sequence ID" value="MCM2389019.1"/>
    <property type="molecule type" value="Genomic_DNA"/>
</dbReference>
<evidence type="ECO:0000313" key="7">
    <source>
        <dbReference type="Proteomes" id="UP001431429"/>
    </source>
</evidence>
<dbReference type="Proteomes" id="UP001431429">
    <property type="component" value="Unassembled WGS sequence"/>
</dbReference>
<dbReference type="InterPro" id="IPR009057">
    <property type="entry name" value="Homeodomain-like_sf"/>
</dbReference>
<evidence type="ECO:0000256" key="4">
    <source>
        <dbReference type="PROSITE-ProRule" id="PRU00335"/>
    </source>
</evidence>
<dbReference type="PANTHER" id="PTHR30055:SF234">
    <property type="entry name" value="HTH-TYPE TRANSCRIPTIONAL REGULATOR BETI"/>
    <property type="match status" value="1"/>
</dbReference>
<evidence type="ECO:0000256" key="2">
    <source>
        <dbReference type="ARBA" id="ARBA00023125"/>
    </source>
</evidence>